<dbReference type="HOGENOM" id="CLU_071510_1_0_5"/>
<dbReference type="InterPro" id="IPR018754">
    <property type="entry name" value="RovC-like_DNA-bd"/>
</dbReference>
<organism evidence="2 3">
    <name type="scientific">Sphingomonas sanxanigenens DSM 19645 = NX02</name>
    <dbReference type="NCBI Taxonomy" id="1123269"/>
    <lineage>
        <taxon>Bacteria</taxon>
        <taxon>Pseudomonadati</taxon>
        <taxon>Pseudomonadota</taxon>
        <taxon>Alphaproteobacteria</taxon>
        <taxon>Sphingomonadales</taxon>
        <taxon>Sphingomonadaceae</taxon>
        <taxon>Sphingomonas</taxon>
    </lineage>
</organism>
<dbReference type="eggNOG" id="COG5419">
    <property type="taxonomic scope" value="Bacteria"/>
</dbReference>
<evidence type="ECO:0000313" key="3">
    <source>
        <dbReference type="Proteomes" id="UP000018851"/>
    </source>
</evidence>
<dbReference type="STRING" id="1123269.NX02_19585"/>
<feature type="domain" description="T6SS Transcription factor RovC-like DNA binding" evidence="1">
    <location>
        <begin position="121"/>
        <end position="218"/>
    </location>
</feature>
<name>W0AEQ6_9SPHN</name>
<dbReference type="PATRIC" id="fig|1123269.5.peg.3833"/>
<dbReference type="OrthoDB" id="9800831at2"/>
<reference evidence="2 3" key="1">
    <citation type="submission" date="2013-07" db="EMBL/GenBank/DDBJ databases">
        <title>Completed genome of Sphingomonas sanxanigenens NX02.</title>
        <authorList>
            <person name="Ma T."/>
            <person name="Huang H."/>
            <person name="Wu M."/>
            <person name="Li X."/>
            <person name="Li G."/>
        </authorList>
    </citation>
    <scope>NUCLEOTIDE SEQUENCE [LARGE SCALE GENOMIC DNA]</scope>
    <source>
        <strain evidence="2 3">NX02</strain>
    </source>
</reference>
<dbReference type="EMBL" id="CP006644">
    <property type="protein sequence ID" value="AHE55576.1"/>
    <property type="molecule type" value="Genomic_DNA"/>
</dbReference>
<dbReference type="AlphaFoldDB" id="W0AEQ6"/>
<dbReference type="Pfam" id="PF10074">
    <property type="entry name" value="RovC_DNA-bd"/>
    <property type="match status" value="1"/>
</dbReference>
<dbReference type="KEGG" id="ssan:NX02_19585"/>
<keyword evidence="3" id="KW-1185">Reference proteome</keyword>
<evidence type="ECO:0000259" key="1">
    <source>
        <dbReference type="Pfam" id="PF10074"/>
    </source>
</evidence>
<proteinExistence type="predicted"/>
<protein>
    <recommendedName>
        <fullName evidence="1">T6SS Transcription factor RovC-like DNA binding domain-containing protein</fullName>
    </recommendedName>
</protein>
<sequence length="221" mass="24584">MSAGTRGPAPPRAGPALPCPGGCTFAEHPDLPAPEARLIWHADFDPGTLGVIAIPADPADPDSIRIDRIAPWLTIAVDDWGREHAVLSDGWHHVRLDIEEGRLEGQEAVLLQYRLHGLASAEARLLPLRRFLNLCRHRRFARSLFPRDPRIDRGIAMLRVHDATGQGASQREIAAILFGDQRVARDWVGESDSLRSRVRRLVREAGAMARGGYRQLMRRGR</sequence>
<evidence type="ECO:0000313" key="2">
    <source>
        <dbReference type="EMBL" id="AHE55576.1"/>
    </source>
</evidence>
<accession>W0AEQ6</accession>
<gene>
    <name evidence="2" type="ORF">NX02_19585</name>
</gene>
<dbReference type="Proteomes" id="UP000018851">
    <property type="component" value="Chromosome"/>
</dbReference>